<feature type="region of interest" description="Disordered" evidence="1">
    <location>
        <begin position="1"/>
        <end position="38"/>
    </location>
</feature>
<dbReference type="EMBL" id="ML995474">
    <property type="protein sequence ID" value="KAF2147061.1"/>
    <property type="molecule type" value="Genomic_DNA"/>
</dbReference>
<accession>A0A6A6BWG9</accession>
<dbReference type="GeneID" id="54300280"/>
<feature type="region of interest" description="Disordered" evidence="1">
    <location>
        <begin position="74"/>
        <end position="114"/>
    </location>
</feature>
<name>A0A6A6BWG9_9PEZI</name>
<reference evidence="2" key="1">
    <citation type="journal article" date="2020" name="Stud. Mycol.">
        <title>101 Dothideomycetes genomes: a test case for predicting lifestyles and emergence of pathogens.</title>
        <authorList>
            <person name="Haridas S."/>
            <person name="Albert R."/>
            <person name="Binder M."/>
            <person name="Bloem J."/>
            <person name="Labutti K."/>
            <person name="Salamov A."/>
            <person name="Andreopoulos B."/>
            <person name="Baker S."/>
            <person name="Barry K."/>
            <person name="Bills G."/>
            <person name="Bluhm B."/>
            <person name="Cannon C."/>
            <person name="Castanera R."/>
            <person name="Culley D."/>
            <person name="Daum C."/>
            <person name="Ezra D."/>
            <person name="Gonzalez J."/>
            <person name="Henrissat B."/>
            <person name="Kuo A."/>
            <person name="Liang C."/>
            <person name="Lipzen A."/>
            <person name="Lutzoni F."/>
            <person name="Magnuson J."/>
            <person name="Mondo S."/>
            <person name="Nolan M."/>
            <person name="Ohm R."/>
            <person name="Pangilinan J."/>
            <person name="Park H.-J."/>
            <person name="Ramirez L."/>
            <person name="Alfaro M."/>
            <person name="Sun H."/>
            <person name="Tritt A."/>
            <person name="Yoshinaga Y."/>
            <person name="Zwiers L.-H."/>
            <person name="Turgeon B."/>
            <person name="Goodwin S."/>
            <person name="Spatafora J."/>
            <person name="Crous P."/>
            <person name="Grigoriev I."/>
        </authorList>
    </citation>
    <scope>NUCLEOTIDE SEQUENCE</scope>
    <source>
        <strain evidence="2">CBS 121167</strain>
    </source>
</reference>
<dbReference type="Proteomes" id="UP000799438">
    <property type="component" value="Unassembled WGS sequence"/>
</dbReference>
<dbReference type="RefSeq" id="XP_033402769.1">
    <property type="nucleotide sequence ID" value="XM_033542783.1"/>
</dbReference>
<evidence type="ECO:0000313" key="3">
    <source>
        <dbReference type="Proteomes" id="UP000799438"/>
    </source>
</evidence>
<protein>
    <submittedName>
        <fullName evidence="2">Uncharacterized protein</fullName>
    </submittedName>
</protein>
<dbReference type="AlphaFoldDB" id="A0A6A6BWG9"/>
<evidence type="ECO:0000256" key="1">
    <source>
        <dbReference type="SAM" id="MobiDB-lite"/>
    </source>
</evidence>
<feature type="compositionally biased region" description="Acidic residues" evidence="1">
    <location>
        <begin position="211"/>
        <end position="220"/>
    </location>
</feature>
<proteinExistence type="predicted"/>
<evidence type="ECO:0000313" key="2">
    <source>
        <dbReference type="EMBL" id="KAF2147061.1"/>
    </source>
</evidence>
<organism evidence="2 3">
    <name type="scientific">Aplosporella prunicola CBS 121167</name>
    <dbReference type="NCBI Taxonomy" id="1176127"/>
    <lineage>
        <taxon>Eukaryota</taxon>
        <taxon>Fungi</taxon>
        <taxon>Dikarya</taxon>
        <taxon>Ascomycota</taxon>
        <taxon>Pezizomycotina</taxon>
        <taxon>Dothideomycetes</taxon>
        <taxon>Dothideomycetes incertae sedis</taxon>
        <taxon>Botryosphaeriales</taxon>
        <taxon>Aplosporellaceae</taxon>
        <taxon>Aplosporella</taxon>
    </lineage>
</organism>
<feature type="compositionally biased region" description="Low complexity" evidence="1">
    <location>
        <begin position="221"/>
        <end position="230"/>
    </location>
</feature>
<keyword evidence="3" id="KW-1185">Reference proteome</keyword>
<feature type="region of interest" description="Disordered" evidence="1">
    <location>
        <begin position="126"/>
        <end position="310"/>
    </location>
</feature>
<gene>
    <name evidence="2" type="ORF">K452DRAFT_303960</name>
</gene>
<sequence length="310" mass="33817">MEGPKFPPVFDPPVNGPSSPPVTPGTLPNPQFIHASGQSAPNWNAFLNRAQSPPLEHIQPTGQGHHFFYTRPQWIDPESRPSTASGIAFATRDEGSVVGTESVSEGPPPYEDRPITALEDADFELEEVEENDSWLGSGAEVVRPDDVEEPNAQGSGNHDDDAGVATQFQDLNCYDDTVGSDEERKRRYLQKKKRWSQGLFKRTHSQSIGSDTDDMDDTEGMDAQSVGSSTRRLRRRVRGPGDRSSLIFEDLGSTHINEEKEPGEAHSGMPNGSEPPSLPSDQEGLGALPFWVLQDPMEIDSGSSHPSSVS</sequence>
<feature type="compositionally biased region" description="Basic residues" evidence="1">
    <location>
        <begin position="186"/>
        <end position="195"/>
    </location>
</feature>
<feature type="compositionally biased region" description="Pro residues" evidence="1">
    <location>
        <begin position="1"/>
        <end position="23"/>
    </location>
</feature>
<dbReference type="OrthoDB" id="4186058at2759"/>
<feature type="compositionally biased region" description="Polar residues" evidence="1">
    <location>
        <begin position="301"/>
        <end position="310"/>
    </location>
</feature>